<sequence length="244" mass="25820">QLRSTVSQFGVTSEPVKQMLDYIWNTQILLPADCRGLSRLIFTPHQHSTSLQPATRGSLGLDLAAAVDVTLLTTRPTKIPTGVKGPLVIDGQSMGALLIGRSSASLLGLFVLPGVIDADYTGEIMIMAYTLFPPVSISKGQRLAQLVPLPQTTQSLAPASGKTRGEGEFGSTGGLTMLTLDLRDRPKKQVVLTFQGHQHVLQGLLDTGADSSIIAPHCWPANWPLQASTTTVTGVGGMTLASHS</sequence>
<name>A0A7K7XNJ7_9PASS</name>
<dbReference type="InterPro" id="IPR029054">
    <property type="entry name" value="dUTPase-like"/>
</dbReference>
<dbReference type="PANTHER" id="PTHR19422:SF123">
    <property type="entry name" value="RT1 CLASS I, LOCUS CE15"/>
    <property type="match status" value="1"/>
</dbReference>
<dbReference type="EMBL" id="VZTA01020924">
    <property type="protein sequence ID" value="NXA67090.1"/>
    <property type="molecule type" value="Genomic_DNA"/>
</dbReference>
<evidence type="ECO:0000259" key="4">
    <source>
        <dbReference type="PROSITE" id="PS50175"/>
    </source>
</evidence>
<keyword evidence="6" id="KW-1185">Reference proteome</keyword>
<dbReference type="InterPro" id="IPR021109">
    <property type="entry name" value="Peptidase_aspartic_dom_sf"/>
</dbReference>
<evidence type="ECO:0000313" key="5">
    <source>
        <dbReference type="EMBL" id="NXA67090.1"/>
    </source>
</evidence>
<evidence type="ECO:0000256" key="1">
    <source>
        <dbReference type="ARBA" id="ARBA00022670"/>
    </source>
</evidence>
<dbReference type="GO" id="GO:0016032">
    <property type="term" value="P:viral process"/>
    <property type="evidence" value="ECO:0007669"/>
    <property type="project" value="InterPro"/>
</dbReference>
<dbReference type="Proteomes" id="UP000586926">
    <property type="component" value="Unassembled WGS sequence"/>
</dbReference>
<evidence type="ECO:0000256" key="2">
    <source>
        <dbReference type="ARBA" id="ARBA00022750"/>
    </source>
</evidence>
<protein>
    <submittedName>
        <fullName evidence="5">POK9 protein</fullName>
    </submittedName>
</protein>
<dbReference type="GO" id="GO:0004190">
    <property type="term" value="F:aspartic-type endopeptidase activity"/>
    <property type="evidence" value="ECO:0007669"/>
    <property type="project" value="UniProtKB-KW"/>
</dbReference>
<dbReference type="InterPro" id="IPR001995">
    <property type="entry name" value="Peptidase_A2_cat"/>
</dbReference>
<dbReference type="Pfam" id="PF00692">
    <property type="entry name" value="dUTPase"/>
    <property type="match status" value="1"/>
</dbReference>
<gene>
    <name evidence="5" type="primary">Ervk9_1</name>
    <name evidence="5" type="ORF">MOHOCH_R00697</name>
</gene>
<keyword evidence="2" id="KW-0064">Aspartyl protease</keyword>
<dbReference type="Gene3D" id="1.10.375.10">
    <property type="entry name" value="Human Immunodeficiency Virus Type 1 Capsid Protein"/>
    <property type="match status" value="1"/>
</dbReference>
<proteinExistence type="predicted"/>
<dbReference type="InterPro" id="IPR018061">
    <property type="entry name" value="Retropepsins"/>
</dbReference>
<dbReference type="Gene3D" id="2.70.40.10">
    <property type="match status" value="1"/>
</dbReference>
<dbReference type="SUPFAM" id="SSF51283">
    <property type="entry name" value="dUTPase-like"/>
    <property type="match status" value="1"/>
</dbReference>
<dbReference type="AlphaFoldDB" id="A0A7K7XNJ7"/>
<comment type="caution">
    <text evidence="5">The sequence shown here is derived from an EMBL/GenBank/DDBJ whole genome shotgun (WGS) entry which is preliminary data.</text>
</comment>
<evidence type="ECO:0000256" key="3">
    <source>
        <dbReference type="ARBA" id="ARBA00022801"/>
    </source>
</evidence>
<dbReference type="PROSITE" id="PS00141">
    <property type="entry name" value="ASP_PROTEASE"/>
    <property type="match status" value="1"/>
</dbReference>
<keyword evidence="1" id="KW-0645">Protease</keyword>
<dbReference type="GO" id="GO:0006508">
    <property type="term" value="P:proteolysis"/>
    <property type="evidence" value="ECO:0007669"/>
    <property type="project" value="UniProtKB-KW"/>
</dbReference>
<reference evidence="5 6" key="1">
    <citation type="submission" date="2019-09" db="EMBL/GenBank/DDBJ databases">
        <title>Bird 10,000 Genomes (B10K) Project - Family phase.</title>
        <authorList>
            <person name="Zhang G."/>
        </authorList>
    </citation>
    <scope>NUCLEOTIDE SEQUENCE [LARGE SCALE GENOMIC DNA]</scope>
    <source>
        <strain evidence="5">B10K-DU-030-22</strain>
        <tissue evidence="5">Blood</tissue>
    </source>
</reference>
<dbReference type="Pfam" id="PF00077">
    <property type="entry name" value="RVP"/>
    <property type="match status" value="1"/>
</dbReference>
<feature type="non-terminal residue" evidence="5">
    <location>
        <position position="1"/>
    </location>
</feature>
<evidence type="ECO:0000313" key="6">
    <source>
        <dbReference type="Proteomes" id="UP000586926"/>
    </source>
</evidence>
<dbReference type="SUPFAM" id="SSF50630">
    <property type="entry name" value="Acid proteases"/>
    <property type="match status" value="1"/>
</dbReference>
<accession>A0A7K7XNJ7</accession>
<feature type="non-terminal residue" evidence="5">
    <location>
        <position position="244"/>
    </location>
</feature>
<dbReference type="Pfam" id="PF00607">
    <property type="entry name" value="Gag_p24"/>
    <property type="match status" value="1"/>
</dbReference>
<dbReference type="CDD" id="cd07557">
    <property type="entry name" value="trimeric_dUTPase"/>
    <property type="match status" value="1"/>
</dbReference>
<dbReference type="PANTHER" id="PTHR19422">
    <property type="entry name" value="GAG RETROVIRAL POLYPROTEIN"/>
    <property type="match status" value="1"/>
</dbReference>
<dbReference type="Gene3D" id="2.40.70.10">
    <property type="entry name" value="Acid Proteases"/>
    <property type="match status" value="1"/>
</dbReference>
<organism evidence="5 6">
    <name type="scientific">Mohoua ochrocephala</name>
    <dbReference type="NCBI Taxonomy" id="874463"/>
    <lineage>
        <taxon>Eukaryota</taxon>
        <taxon>Metazoa</taxon>
        <taxon>Chordata</taxon>
        <taxon>Craniata</taxon>
        <taxon>Vertebrata</taxon>
        <taxon>Euteleostomi</taxon>
        <taxon>Archelosauria</taxon>
        <taxon>Archosauria</taxon>
        <taxon>Dinosauria</taxon>
        <taxon>Saurischia</taxon>
        <taxon>Theropoda</taxon>
        <taxon>Coelurosauria</taxon>
        <taxon>Aves</taxon>
        <taxon>Neognathae</taxon>
        <taxon>Neoaves</taxon>
        <taxon>Telluraves</taxon>
        <taxon>Australaves</taxon>
        <taxon>Passeriformes</taxon>
        <taxon>Meliphagoidea</taxon>
        <taxon>Acanthizidae</taxon>
        <taxon>Mohoua</taxon>
    </lineage>
</organism>
<keyword evidence="3" id="KW-0378">Hydrolase</keyword>
<dbReference type="InterPro" id="IPR051592">
    <property type="entry name" value="HERV-K_Pro_peptidase_A2"/>
</dbReference>
<dbReference type="InterPro" id="IPR036157">
    <property type="entry name" value="dUTPase-like_sf"/>
</dbReference>
<dbReference type="InterPro" id="IPR008919">
    <property type="entry name" value="Retrov_capsid_N"/>
</dbReference>
<dbReference type="PROSITE" id="PS50175">
    <property type="entry name" value="ASP_PROT_RETROV"/>
    <property type="match status" value="1"/>
</dbReference>
<dbReference type="InterPro" id="IPR033704">
    <property type="entry name" value="dUTPase_trimeric"/>
</dbReference>
<dbReference type="InterPro" id="IPR001969">
    <property type="entry name" value="Aspartic_peptidase_AS"/>
</dbReference>
<feature type="domain" description="Peptidase A2" evidence="4">
    <location>
        <begin position="201"/>
        <end position="244"/>
    </location>
</feature>